<dbReference type="InterPro" id="IPR040521">
    <property type="entry name" value="KDZ"/>
</dbReference>
<dbReference type="Proteomes" id="UP001218218">
    <property type="component" value="Unassembled WGS sequence"/>
</dbReference>
<comment type="caution">
    <text evidence="3">The sequence shown here is derived from an EMBL/GenBank/DDBJ whole genome shotgun (WGS) entry which is preliminary data.</text>
</comment>
<proteinExistence type="predicted"/>
<feature type="region of interest" description="Disordered" evidence="1">
    <location>
        <begin position="1306"/>
        <end position="1327"/>
    </location>
</feature>
<evidence type="ECO:0000313" key="4">
    <source>
        <dbReference type="Proteomes" id="UP001218218"/>
    </source>
</evidence>
<gene>
    <name evidence="3" type="ORF">DFH08DRAFT_967916</name>
</gene>
<evidence type="ECO:0000313" key="3">
    <source>
        <dbReference type="EMBL" id="KAJ7327487.1"/>
    </source>
</evidence>
<dbReference type="Pfam" id="PF18803">
    <property type="entry name" value="CxC2"/>
    <property type="match status" value="1"/>
</dbReference>
<organism evidence="3 4">
    <name type="scientific">Mycena albidolilacea</name>
    <dbReference type="NCBI Taxonomy" id="1033008"/>
    <lineage>
        <taxon>Eukaryota</taxon>
        <taxon>Fungi</taxon>
        <taxon>Dikarya</taxon>
        <taxon>Basidiomycota</taxon>
        <taxon>Agaricomycotina</taxon>
        <taxon>Agaricomycetes</taxon>
        <taxon>Agaricomycetidae</taxon>
        <taxon>Agaricales</taxon>
        <taxon>Marasmiineae</taxon>
        <taxon>Mycenaceae</taxon>
        <taxon>Mycena</taxon>
    </lineage>
</organism>
<sequence length="1327" mass="149320">MNSPHALDSETSTTQRSSWSRSTNEYRGSVLTKDGLDIQDGTGERCSGDEHKAAGSARRPLSNTPSDLFHPLTPAVVQGSPAPFTTRPDVPKTLPLSRVLRTLQDFDRQLTDSGGREHNTTLIRRARKEIATSPHYCKEVATSARCRKGIPTSPRRCLSVNDELRRGRSRLREANARSLTLLRLVSPLCIPEGTQKWRSLVYAQVKKFDPLPYNDIALTLADLCAFCLLQHRINQTLPTCSMSHKRKIKPHSLVIAGTAASVSHRTQDNRRQRTRMSVVEQGAGVADATATDHFWADDLATNMARHSEDFSYQLGDTSLESQPDEPADDGINIVVVQSAGRNTKSDRPLQNWLPHRDEYLLENLRREGRGSPKNYARARQFGVVWIKRASGKACYCSRCIVAAHVQHPTHFLEKWNGSNFVRGRRWLQELGLRVQLGHPPGVICPYRQAAAHDFVLYDLTGVHEMNVDFCGCPKDAQPDSPPEERRTQLLRACWWPATITAPNTCATFRVLRHFQIINCLGKLSAYDFLRGLEMCTNHDGLDKPPDRRRPFMHIVRQWREVKRHKRAKRGHDEGGIAATKQGELAIPCQACPQPGWNLPPNWENINPFYRFIYIVFLAADANFRLGNRCVSSEASDPILGDGFGYFCRRHGEDGYYAHIAKHVDEEEISNCSGFRAMFLANSKRVRGLRTTGVGGVTCSRHNMWRANGIGDLQVGERQCNIDFVVLSALMTFAMAWLVFSYDIACQYAIKFWEQHGKDAGSHASQASAGGCLVDGPQLSPPRSPHQMSLPVLFSLDAGGMTNGEGIEQNWAFSNGAAPSTRLMGPGSRQATLEDVFGFHNYDRLLAMPACSRHQRWNQHRVAFDAFSTGLEEARPEQIKEWRAWVERWESTQHTTPEDSPFDMPEEVTSLRQIQLEIAMEEFVCTSEGVEIERKHTPSTFIIMGLHIEESQRRLEVSKLDFTKRRIALLKRIHKFRELQTVYMPSVRAVLTNVQKQMYDGGGDELPEVSRLFMPSEIADPRSRERVCAMGLPTLEARLREAEATEALESVCAGLRTRTMTNRYKLRNYTGQGLMTKGQGILRQINIRIHIAKLRYRYSRAALVALRGHGDWEERLRMLNDDDIRGLNERALTAEEKAQNKQWADIGGAIIEGGITRAAGVASGEGLHTLSWIWYQVGAGEGENDKRLEEALRVEWCKALARSSRYTEEVMLLREEMRRTIAYGQTAAMQWDALAVAELPGASAEVTEGRCAYAAEQAATERARCTDLERRWTGLLMRADAYLEGRNLVDLAAPVTVEVDIADELDAEEEEARLEGEEEEEGALPEGQ</sequence>
<feature type="compositionally biased region" description="Low complexity" evidence="1">
    <location>
        <begin position="9"/>
        <end position="23"/>
    </location>
</feature>
<dbReference type="EMBL" id="JARIHO010000041">
    <property type="protein sequence ID" value="KAJ7327487.1"/>
    <property type="molecule type" value="Genomic_DNA"/>
</dbReference>
<name>A0AAD7EJE4_9AGAR</name>
<reference evidence="3" key="1">
    <citation type="submission" date="2023-03" db="EMBL/GenBank/DDBJ databases">
        <title>Massive genome expansion in bonnet fungi (Mycena s.s.) driven by repeated elements and novel gene families across ecological guilds.</title>
        <authorList>
            <consortium name="Lawrence Berkeley National Laboratory"/>
            <person name="Harder C.B."/>
            <person name="Miyauchi S."/>
            <person name="Viragh M."/>
            <person name="Kuo A."/>
            <person name="Thoen E."/>
            <person name="Andreopoulos B."/>
            <person name="Lu D."/>
            <person name="Skrede I."/>
            <person name="Drula E."/>
            <person name="Henrissat B."/>
            <person name="Morin E."/>
            <person name="Kohler A."/>
            <person name="Barry K."/>
            <person name="LaButti K."/>
            <person name="Morin E."/>
            <person name="Salamov A."/>
            <person name="Lipzen A."/>
            <person name="Mereny Z."/>
            <person name="Hegedus B."/>
            <person name="Baldrian P."/>
            <person name="Stursova M."/>
            <person name="Weitz H."/>
            <person name="Taylor A."/>
            <person name="Grigoriev I.V."/>
            <person name="Nagy L.G."/>
            <person name="Martin F."/>
            <person name="Kauserud H."/>
        </authorList>
    </citation>
    <scope>NUCLEOTIDE SEQUENCE</scope>
    <source>
        <strain evidence="3">CBHHK002</strain>
    </source>
</reference>
<dbReference type="Pfam" id="PF18758">
    <property type="entry name" value="KDZ"/>
    <property type="match status" value="1"/>
</dbReference>
<evidence type="ECO:0000259" key="2">
    <source>
        <dbReference type="Pfam" id="PF18803"/>
    </source>
</evidence>
<protein>
    <recommendedName>
        <fullName evidence="2">CxC2-like cysteine cluster KDZ transposase-associated domain-containing protein</fullName>
    </recommendedName>
</protein>
<dbReference type="InterPro" id="IPR041457">
    <property type="entry name" value="CxC2_KDZ-assoc"/>
</dbReference>
<evidence type="ECO:0000256" key="1">
    <source>
        <dbReference type="SAM" id="MobiDB-lite"/>
    </source>
</evidence>
<keyword evidence="4" id="KW-1185">Reference proteome</keyword>
<accession>A0AAD7EJE4</accession>
<feature type="domain" description="CxC2-like cysteine cluster KDZ transposase-associated" evidence="2">
    <location>
        <begin position="427"/>
        <end position="538"/>
    </location>
</feature>
<feature type="compositionally biased region" description="Basic and acidic residues" evidence="1">
    <location>
        <begin position="42"/>
        <end position="53"/>
    </location>
</feature>
<feature type="region of interest" description="Disordered" evidence="1">
    <location>
        <begin position="1"/>
        <end position="70"/>
    </location>
</feature>